<feature type="domain" description="HpcH/HpaI aldolase/citrate lyase" evidence="4">
    <location>
        <begin position="29"/>
        <end position="243"/>
    </location>
</feature>
<name>A0A1T5EIV9_9SPHN</name>
<protein>
    <submittedName>
        <fullName evidence="5">2-dehydro-3-deoxyglucarate aldolase/4-hydroxy-2-oxoheptanedioate aldolase</fullName>
    </submittedName>
</protein>
<dbReference type="GO" id="GO:0005737">
    <property type="term" value="C:cytoplasm"/>
    <property type="evidence" value="ECO:0007669"/>
    <property type="project" value="TreeGrafter"/>
</dbReference>
<dbReference type="RefSeq" id="WP_176152584.1">
    <property type="nucleotide sequence ID" value="NZ_FUYM01000007.1"/>
</dbReference>
<proteinExistence type="inferred from homology"/>
<gene>
    <name evidence="5" type="ORF">SAMN06295920_10736</name>
</gene>
<dbReference type="InterPro" id="IPR050251">
    <property type="entry name" value="HpcH-HpaI_aldolase"/>
</dbReference>
<dbReference type="Proteomes" id="UP000189818">
    <property type="component" value="Unassembled WGS sequence"/>
</dbReference>
<dbReference type="InterPro" id="IPR015813">
    <property type="entry name" value="Pyrv/PenolPyrv_kinase-like_dom"/>
</dbReference>
<keyword evidence="3" id="KW-0456">Lyase</keyword>
<evidence type="ECO:0000256" key="1">
    <source>
        <dbReference type="ARBA" id="ARBA00005568"/>
    </source>
</evidence>
<evidence type="ECO:0000256" key="2">
    <source>
        <dbReference type="ARBA" id="ARBA00022723"/>
    </source>
</evidence>
<dbReference type="PANTHER" id="PTHR30502:SF0">
    <property type="entry name" value="PHOSPHOENOLPYRUVATE CARBOXYLASE FAMILY PROTEIN"/>
    <property type="match status" value="1"/>
</dbReference>
<dbReference type="AlphaFoldDB" id="A0A1T5EIV9"/>
<dbReference type="Pfam" id="PF03328">
    <property type="entry name" value="HpcH_HpaI"/>
    <property type="match status" value="1"/>
</dbReference>
<dbReference type="GO" id="GO:0016832">
    <property type="term" value="F:aldehyde-lyase activity"/>
    <property type="evidence" value="ECO:0007669"/>
    <property type="project" value="TreeGrafter"/>
</dbReference>
<dbReference type="Gene3D" id="3.20.20.60">
    <property type="entry name" value="Phosphoenolpyruvate-binding domains"/>
    <property type="match status" value="1"/>
</dbReference>
<comment type="similarity">
    <text evidence="1">Belongs to the HpcH/HpaI aldolase family.</text>
</comment>
<evidence type="ECO:0000256" key="3">
    <source>
        <dbReference type="ARBA" id="ARBA00023239"/>
    </source>
</evidence>
<reference evidence="6" key="1">
    <citation type="submission" date="2017-02" db="EMBL/GenBank/DDBJ databases">
        <authorList>
            <person name="Varghese N."/>
            <person name="Submissions S."/>
        </authorList>
    </citation>
    <scope>NUCLEOTIDE SEQUENCE [LARGE SCALE GENOMIC DNA]</scope>
    <source>
        <strain evidence="6">UM2</strain>
    </source>
</reference>
<dbReference type="InterPro" id="IPR040442">
    <property type="entry name" value="Pyrv_kinase-like_dom_sf"/>
</dbReference>
<evidence type="ECO:0000259" key="4">
    <source>
        <dbReference type="Pfam" id="PF03328"/>
    </source>
</evidence>
<dbReference type="PANTHER" id="PTHR30502">
    <property type="entry name" value="2-KETO-3-DEOXY-L-RHAMNONATE ALDOLASE"/>
    <property type="match status" value="1"/>
</dbReference>
<evidence type="ECO:0000313" key="6">
    <source>
        <dbReference type="Proteomes" id="UP000189818"/>
    </source>
</evidence>
<dbReference type="STRING" id="439228.SAMN06295920_10736"/>
<keyword evidence="2" id="KW-0479">Metal-binding</keyword>
<keyword evidence="6" id="KW-1185">Reference proteome</keyword>
<dbReference type="SUPFAM" id="SSF51621">
    <property type="entry name" value="Phosphoenolpyruvate/pyruvate domain"/>
    <property type="match status" value="1"/>
</dbReference>
<dbReference type="InterPro" id="IPR005000">
    <property type="entry name" value="Aldolase/citrate-lyase_domain"/>
</dbReference>
<sequence length="256" mass="28040">MRGNPLKQRLATGETAYGTMVCEFTAPGMPAALHAAGAEFAIYDMEHTGLDFADLKQQVSYGRSLGLVPFARPIEKSYSAVTRLLDIGVLGLMLQMVESAEEAARIVSWTRYPPHGVRGCSFGQSHDDYAPGDFREKIRVSNERVIVMPMIETRRGLEAIDEILAVDGVDGVHLGQFDLSLSLDLPGQVDHPALQDAIDKIAQTAERHGKFAACLAVDPVTARDWRKRGFRMISCNYDVGLMQSALVNFIAATRAD</sequence>
<accession>A0A1T5EIV9</accession>
<evidence type="ECO:0000313" key="5">
    <source>
        <dbReference type="EMBL" id="SKB83983.1"/>
    </source>
</evidence>
<dbReference type="GO" id="GO:0046872">
    <property type="term" value="F:metal ion binding"/>
    <property type="evidence" value="ECO:0007669"/>
    <property type="project" value="UniProtKB-KW"/>
</dbReference>
<dbReference type="EMBL" id="FUYM01000007">
    <property type="protein sequence ID" value="SKB83983.1"/>
    <property type="molecule type" value="Genomic_DNA"/>
</dbReference>
<organism evidence="5 6">
    <name type="scientific">Rhizorhabdus histidinilytica</name>
    <dbReference type="NCBI Taxonomy" id="439228"/>
    <lineage>
        <taxon>Bacteria</taxon>
        <taxon>Pseudomonadati</taxon>
        <taxon>Pseudomonadota</taxon>
        <taxon>Alphaproteobacteria</taxon>
        <taxon>Sphingomonadales</taxon>
        <taxon>Sphingomonadaceae</taxon>
        <taxon>Rhizorhabdus</taxon>
    </lineage>
</organism>